<sequence>SFNYLQREARALFDITESSHHNFIKLVNSLEMCKHIDYSVRGPGMDSILTAKRTANDLSEELRKFLRSMTRDPESIGDAQIDAIGTLVTSLEAATDAIPRLQMKSAQENSEDSMQELMIRDRENQSSVNSREFALAIEEGD</sequence>
<evidence type="ECO:0000313" key="2">
    <source>
        <dbReference type="EMBL" id="GMT00132.1"/>
    </source>
</evidence>
<protein>
    <recommendedName>
        <fullName evidence="4">BLOC-1-related complex subunit 7</fullName>
    </recommendedName>
</protein>
<evidence type="ECO:0000256" key="1">
    <source>
        <dbReference type="SAM" id="MobiDB-lite"/>
    </source>
</evidence>
<feature type="non-terminal residue" evidence="2">
    <location>
        <position position="1"/>
    </location>
</feature>
<proteinExistence type="predicted"/>
<accession>A0AAV5U0Z5</accession>
<dbReference type="EMBL" id="BTSX01000005">
    <property type="protein sequence ID" value="GMT00132.1"/>
    <property type="molecule type" value="Genomic_DNA"/>
</dbReference>
<dbReference type="Proteomes" id="UP001432027">
    <property type="component" value="Unassembled WGS sequence"/>
</dbReference>
<gene>
    <name evidence="2" type="ORF">PENTCL1PPCAC_22306</name>
</gene>
<reference evidence="2" key="1">
    <citation type="submission" date="2023-10" db="EMBL/GenBank/DDBJ databases">
        <title>Genome assembly of Pristionchus species.</title>
        <authorList>
            <person name="Yoshida K."/>
            <person name="Sommer R.J."/>
        </authorList>
    </citation>
    <scope>NUCLEOTIDE SEQUENCE</scope>
    <source>
        <strain evidence="2">RS0144</strain>
    </source>
</reference>
<comment type="caution">
    <text evidence="2">The sequence shown here is derived from an EMBL/GenBank/DDBJ whole genome shotgun (WGS) entry which is preliminary data.</text>
</comment>
<keyword evidence="3" id="KW-1185">Reference proteome</keyword>
<feature type="region of interest" description="Disordered" evidence="1">
    <location>
        <begin position="119"/>
        <end position="141"/>
    </location>
</feature>
<feature type="non-terminal residue" evidence="2">
    <location>
        <position position="141"/>
    </location>
</feature>
<evidence type="ECO:0000313" key="3">
    <source>
        <dbReference type="Proteomes" id="UP001432027"/>
    </source>
</evidence>
<evidence type="ECO:0008006" key="4">
    <source>
        <dbReference type="Google" id="ProtNLM"/>
    </source>
</evidence>
<dbReference type="AlphaFoldDB" id="A0AAV5U0Z5"/>
<organism evidence="2 3">
    <name type="scientific">Pristionchus entomophagus</name>
    <dbReference type="NCBI Taxonomy" id="358040"/>
    <lineage>
        <taxon>Eukaryota</taxon>
        <taxon>Metazoa</taxon>
        <taxon>Ecdysozoa</taxon>
        <taxon>Nematoda</taxon>
        <taxon>Chromadorea</taxon>
        <taxon>Rhabditida</taxon>
        <taxon>Rhabditina</taxon>
        <taxon>Diplogasteromorpha</taxon>
        <taxon>Diplogasteroidea</taxon>
        <taxon>Neodiplogasteridae</taxon>
        <taxon>Pristionchus</taxon>
    </lineage>
</organism>
<name>A0AAV5U0Z5_9BILA</name>